<evidence type="ECO:0000256" key="1">
    <source>
        <dbReference type="ARBA" id="ARBA00004273"/>
    </source>
</evidence>
<evidence type="ECO:0000256" key="2">
    <source>
        <dbReference type="ARBA" id="ARBA00007255"/>
    </source>
</evidence>
<evidence type="ECO:0000256" key="5">
    <source>
        <dbReference type="ARBA" id="ARBA00022792"/>
    </source>
</evidence>
<dbReference type="GO" id="GO:0004408">
    <property type="term" value="F:holocytochrome-c synthase activity"/>
    <property type="evidence" value="ECO:0007669"/>
    <property type="project" value="UniProtKB-EC"/>
</dbReference>
<evidence type="ECO:0000256" key="8">
    <source>
        <dbReference type="ARBA" id="ARBA00023136"/>
    </source>
</evidence>
<feature type="compositionally biased region" description="Basic and acidic residues" evidence="11">
    <location>
        <begin position="251"/>
        <end position="270"/>
    </location>
</feature>
<evidence type="ECO:0000313" key="13">
    <source>
        <dbReference type="Proteomes" id="UP001162031"/>
    </source>
</evidence>
<organism evidence="12 13">
    <name type="scientific">Hyaloperonospora brassicae</name>
    <name type="common">Brassica downy mildew</name>
    <name type="synonym">Peronospora brassicae</name>
    <dbReference type="NCBI Taxonomy" id="162125"/>
    <lineage>
        <taxon>Eukaryota</taxon>
        <taxon>Sar</taxon>
        <taxon>Stramenopiles</taxon>
        <taxon>Oomycota</taxon>
        <taxon>Peronosporomycetes</taxon>
        <taxon>Peronosporales</taxon>
        <taxon>Peronosporaceae</taxon>
        <taxon>Hyaloperonospora</taxon>
    </lineage>
</organism>
<dbReference type="PROSITE" id="PS00821">
    <property type="entry name" value="CYTO_HEME_LYASE_1"/>
    <property type="match status" value="1"/>
</dbReference>
<comment type="caution">
    <text evidence="12">The sequence shown here is derived from an EMBL/GenBank/DDBJ whole genome shotgun (WGS) entry which is preliminary data.</text>
</comment>
<keyword evidence="4 10" id="KW-0479">Metal-binding</keyword>
<dbReference type="InterPro" id="IPR000511">
    <property type="entry name" value="Holocyt_c/c1_synthase"/>
</dbReference>
<accession>A0AAV0U248</accession>
<keyword evidence="9 10" id="KW-0456">Lyase</keyword>
<dbReference type="EMBL" id="CANTFL010001009">
    <property type="protein sequence ID" value="CAI5729889.1"/>
    <property type="molecule type" value="Genomic_DNA"/>
</dbReference>
<dbReference type="PROSITE" id="PS00822">
    <property type="entry name" value="CYTO_HEME_LYASE_2"/>
    <property type="match status" value="1"/>
</dbReference>
<evidence type="ECO:0000256" key="11">
    <source>
        <dbReference type="SAM" id="MobiDB-lite"/>
    </source>
</evidence>
<evidence type="ECO:0000256" key="4">
    <source>
        <dbReference type="ARBA" id="ARBA00022723"/>
    </source>
</evidence>
<keyword evidence="5 10" id="KW-0999">Mitochondrion inner membrane</keyword>
<dbReference type="Proteomes" id="UP001162031">
    <property type="component" value="Unassembled WGS sequence"/>
</dbReference>
<name>A0AAV0U248_HYABA</name>
<evidence type="ECO:0000256" key="9">
    <source>
        <dbReference type="ARBA" id="ARBA00023239"/>
    </source>
</evidence>
<dbReference type="AlphaFoldDB" id="A0AAV0U248"/>
<comment type="function">
    <text evidence="10">Lyase that catalyzes the covalent linking of the heme group to the cytochrome C apoprotein to produce the mature functional cytochrome.</text>
</comment>
<dbReference type="GO" id="GO:0046872">
    <property type="term" value="F:metal ion binding"/>
    <property type="evidence" value="ECO:0007669"/>
    <property type="project" value="UniProtKB-KW"/>
</dbReference>
<dbReference type="GO" id="GO:0005743">
    <property type="term" value="C:mitochondrial inner membrane"/>
    <property type="evidence" value="ECO:0007669"/>
    <property type="project" value="UniProtKB-SubCell"/>
</dbReference>
<keyword evidence="6 10" id="KW-0408">Iron</keyword>
<dbReference type="Pfam" id="PF01265">
    <property type="entry name" value="Cyto_heme_lyase"/>
    <property type="match status" value="1"/>
</dbReference>
<comment type="catalytic activity">
    <reaction evidence="10">
        <text>holo-[cytochrome c] = apo-[cytochrome c] + heme b</text>
        <dbReference type="Rhea" id="RHEA:22648"/>
        <dbReference type="Rhea" id="RHEA-COMP:10725"/>
        <dbReference type="Rhea" id="RHEA-COMP:10726"/>
        <dbReference type="ChEBI" id="CHEBI:29950"/>
        <dbReference type="ChEBI" id="CHEBI:60344"/>
        <dbReference type="ChEBI" id="CHEBI:83739"/>
        <dbReference type="EC" id="4.4.1.17"/>
    </reaction>
</comment>
<feature type="region of interest" description="Disordered" evidence="11">
    <location>
        <begin position="1"/>
        <end position="24"/>
    </location>
</feature>
<sequence length="270" mass="29546">MTADVNAAAAACPHPPKTPAKGCPVDSADAAGLTAELMRIAGHASGVSVHGSTAAAVPSLSQARAVSSIPKGEGVTSVHQSNVNEDKWEYPSEEMYFRAMKRKGWAPDAQQMKTIVAIHNTVNEQSWREVLKWESVHVAPERVKLKTFMGKPTEYSPKARIMNLLGWSVLPFDRHDWIVDRDGKEVRYVIDFYSGQPEPGRPLSVYLDVRPALDSVEGLVDRVRWQFREKIRPLLPFGGAAFGGSAAAVDTPRDTTDEQGGRSKVTPKTD</sequence>
<feature type="region of interest" description="Disordered" evidence="11">
    <location>
        <begin position="246"/>
        <end position="270"/>
    </location>
</feature>
<gene>
    <name evidence="12" type="ORF">HBR001_LOCUS4678</name>
</gene>
<evidence type="ECO:0000313" key="12">
    <source>
        <dbReference type="EMBL" id="CAI5729889.1"/>
    </source>
</evidence>
<dbReference type="EC" id="4.4.1.17" evidence="10"/>
<proteinExistence type="inferred from homology"/>
<keyword evidence="13" id="KW-1185">Reference proteome</keyword>
<evidence type="ECO:0000256" key="10">
    <source>
        <dbReference type="RuleBase" id="RU363130"/>
    </source>
</evidence>
<evidence type="ECO:0000256" key="6">
    <source>
        <dbReference type="ARBA" id="ARBA00023004"/>
    </source>
</evidence>
<keyword evidence="8 10" id="KW-0472">Membrane</keyword>
<protein>
    <recommendedName>
        <fullName evidence="10">Holocytochrome c-type synthase</fullName>
        <ecNumber evidence="10">4.4.1.17</ecNumber>
    </recommendedName>
</protein>
<evidence type="ECO:0000256" key="3">
    <source>
        <dbReference type="ARBA" id="ARBA00022617"/>
    </source>
</evidence>
<comment type="similarity">
    <text evidence="2 10">Belongs to the cytochrome c-type heme lyase family.</text>
</comment>
<dbReference type="PANTHER" id="PTHR12743:SF0">
    <property type="entry name" value="HOLOCYTOCHROME C-TYPE SYNTHASE"/>
    <property type="match status" value="1"/>
</dbReference>
<comment type="subcellular location">
    <subcellularLocation>
        <location evidence="1 10">Mitochondrion inner membrane</location>
    </subcellularLocation>
</comment>
<evidence type="ECO:0000256" key="7">
    <source>
        <dbReference type="ARBA" id="ARBA00023128"/>
    </source>
</evidence>
<keyword evidence="7 10" id="KW-0496">Mitochondrion</keyword>
<dbReference type="PANTHER" id="PTHR12743">
    <property type="entry name" value="CYTOCHROME C1 HEME LYASE"/>
    <property type="match status" value="1"/>
</dbReference>
<keyword evidence="3 10" id="KW-0349">Heme</keyword>
<reference evidence="12" key="1">
    <citation type="submission" date="2022-12" db="EMBL/GenBank/DDBJ databases">
        <authorList>
            <person name="Webb A."/>
        </authorList>
    </citation>
    <scope>NUCLEOTIDE SEQUENCE</scope>
    <source>
        <strain evidence="12">Hp1</strain>
    </source>
</reference>